<feature type="domain" description="ORC6 first cyclin-like" evidence="7">
    <location>
        <begin position="64"/>
        <end position="150"/>
    </location>
</feature>
<evidence type="ECO:0000256" key="4">
    <source>
        <dbReference type="ARBA" id="ARBA00023125"/>
    </source>
</evidence>
<accession>A0A167NQN4</accession>
<dbReference type="GO" id="GO:0006260">
    <property type="term" value="P:DNA replication"/>
    <property type="evidence" value="ECO:0007669"/>
    <property type="project" value="UniProtKB-KW"/>
</dbReference>
<dbReference type="Proteomes" id="UP000076874">
    <property type="component" value="Unassembled WGS sequence"/>
</dbReference>
<dbReference type="InterPro" id="IPR008721">
    <property type="entry name" value="ORC6_cyclin_first"/>
</dbReference>
<feature type="compositionally biased region" description="Acidic residues" evidence="6">
    <location>
        <begin position="441"/>
        <end position="461"/>
    </location>
</feature>
<dbReference type="EMBL" id="AZHD01000018">
    <property type="protein sequence ID" value="OAA55811.1"/>
    <property type="molecule type" value="Genomic_DNA"/>
</dbReference>
<dbReference type="STRING" id="1081102.A0A167NQN4"/>
<comment type="caution">
    <text evidence="8">The sequence shown here is derived from an EMBL/GenBank/DDBJ whole genome shotgun (WGS) entry which is preliminary data.</text>
</comment>
<feature type="compositionally biased region" description="Low complexity" evidence="6">
    <location>
        <begin position="218"/>
        <end position="236"/>
    </location>
</feature>
<feature type="compositionally biased region" description="Low complexity" evidence="6">
    <location>
        <begin position="152"/>
        <end position="168"/>
    </location>
</feature>
<dbReference type="Pfam" id="PF05460">
    <property type="entry name" value="ORC6"/>
    <property type="match status" value="1"/>
</dbReference>
<comment type="similarity">
    <text evidence="2">Belongs to the ORC6 family.</text>
</comment>
<feature type="compositionally biased region" description="Polar residues" evidence="6">
    <location>
        <begin position="173"/>
        <end position="185"/>
    </location>
</feature>
<evidence type="ECO:0000256" key="5">
    <source>
        <dbReference type="ARBA" id="ARBA00023242"/>
    </source>
</evidence>
<feature type="region of interest" description="Disordered" evidence="6">
    <location>
        <begin position="425"/>
        <end position="466"/>
    </location>
</feature>
<evidence type="ECO:0000313" key="8">
    <source>
        <dbReference type="EMBL" id="OAA55811.1"/>
    </source>
</evidence>
<evidence type="ECO:0000256" key="1">
    <source>
        <dbReference type="ARBA" id="ARBA00004123"/>
    </source>
</evidence>
<protein>
    <submittedName>
        <fullName evidence="8">Origin recognition complex, subunit 6</fullName>
    </submittedName>
</protein>
<dbReference type="OrthoDB" id="5367324at2759"/>
<keyword evidence="5" id="KW-0539">Nucleus</keyword>
<dbReference type="GO" id="GO:0005664">
    <property type="term" value="C:nuclear origin of replication recognition complex"/>
    <property type="evidence" value="ECO:0007669"/>
    <property type="project" value="InterPro"/>
</dbReference>
<sequence length="519" mass="56710">MAYSRARRYVTVHGASELFVPADCSNYLPIANTLKFMISKTFSLYAYYFHSIHDKMNRPTDQALHSLLPTHNGAFPPQLADLASSLLAQSRHRASTLKADEEIARPYACAHIACDRLKTVLNLPPFEPHPPIQPRLYKRLYTHLNTILQPAPGRAAATATATEPASPAGGTGFRNSPAKQTPRSQQRGRRAADGDNITEAAAASPTPARTGRTIGAKTPTRPRSARSRPAAAAPSSTPFPPWLRPTLRFVCAELGYPQLAPTIAAGLATIHQEARFAGKRAKGGSGGGGGGDDDETLAAWVEAHLAALTAALYFYSVASWRDGAGGHSSSSNANNGGAAPLEEKQFQADEKAILAAFGQVRQKVHVGRSNDDDDGEEEDKDDEAENTAFWIGWQGLRRRAFRDALVMVSDQQWLQSDWYRDIPNLRTRGDRDGGDQGNSDQDGDDDDNDNGEEEDNEDGDAVDSIPTHVWRADSMFQARYDFLSAAKQREYEAWQTAMLARIDQVERQQATHSPMDLEA</sequence>
<evidence type="ECO:0000259" key="7">
    <source>
        <dbReference type="Pfam" id="PF05460"/>
    </source>
</evidence>
<evidence type="ECO:0000256" key="3">
    <source>
        <dbReference type="ARBA" id="ARBA00022705"/>
    </source>
</evidence>
<comment type="subcellular location">
    <subcellularLocation>
        <location evidence="1">Nucleus</location>
    </subcellularLocation>
</comment>
<name>A0A167NQN4_9HYPO</name>
<feature type="region of interest" description="Disordered" evidence="6">
    <location>
        <begin position="365"/>
        <end position="386"/>
    </location>
</feature>
<feature type="region of interest" description="Disordered" evidence="6">
    <location>
        <begin position="152"/>
        <end position="239"/>
    </location>
</feature>
<dbReference type="GO" id="GO:0003677">
    <property type="term" value="F:DNA binding"/>
    <property type="evidence" value="ECO:0007669"/>
    <property type="project" value="UniProtKB-KW"/>
</dbReference>
<keyword evidence="4" id="KW-0238">DNA-binding</keyword>
<feature type="compositionally biased region" description="Acidic residues" evidence="6">
    <location>
        <begin position="371"/>
        <end position="385"/>
    </location>
</feature>
<evidence type="ECO:0000256" key="2">
    <source>
        <dbReference type="ARBA" id="ARBA00010840"/>
    </source>
</evidence>
<reference evidence="8 9" key="1">
    <citation type="journal article" date="2016" name="Genome Biol. Evol.">
        <title>Divergent and convergent evolution of fungal pathogenicity.</title>
        <authorList>
            <person name="Shang Y."/>
            <person name="Xiao G."/>
            <person name="Zheng P."/>
            <person name="Cen K."/>
            <person name="Zhan S."/>
            <person name="Wang C."/>
        </authorList>
    </citation>
    <scope>NUCLEOTIDE SEQUENCE [LARGE SCALE GENOMIC DNA]</scope>
    <source>
        <strain evidence="8 9">RCEF 264</strain>
    </source>
</reference>
<evidence type="ECO:0000256" key="6">
    <source>
        <dbReference type="SAM" id="MobiDB-lite"/>
    </source>
</evidence>
<organism evidence="8 9">
    <name type="scientific">Niveomyces insectorum RCEF 264</name>
    <dbReference type="NCBI Taxonomy" id="1081102"/>
    <lineage>
        <taxon>Eukaryota</taxon>
        <taxon>Fungi</taxon>
        <taxon>Dikarya</taxon>
        <taxon>Ascomycota</taxon>
        <taxon>Pezizomycotina</taxon>
        <taxon>Sordariomycetes</taxon>
        <taxon>Hypocreomycetidae</taxon>
        <taxon>Hypocreales</taxon>
        <taxon>Cordycipitaceae</taxon>
        <taxon>Niveomyces</taxon>
    </lineage>
</organism>
<evidence type="ECO:0000313" key="9">
    <source>
        <dbReference type="Proteomes" id="UP000076874"/>
    </source>
</evidence>
<gene>
    <name evidence="8" type="ORF">SPI_08018</name>
</gene>
<keyword evidence="3" id="KW-0235">DNA replication</keyword>
<proteinExistence type="inferred from homology"/>
<dbReference type="AlphaFoldDB" id="A0A167NQN4"/>
<keyword evidence="9" id="KW-1185">Reference proteome</keyword>